<dbReference type="Pfam" id="PF07833">
    <property type="entry name" value="Cu_amine_oxidN1"/>
    <property type="match status" value="1"/>
</dbReference>
<dbReference type="SUPFAM" id="SSF101898">
    <property type="entry name" value="NHL repeat"/>
    <property type="match status" value="1"/>
</dbReference>
<evidence type="ECO:0000259" key="2">
    <source>
        <dbReference type="Pfam" id="PF13449"/>
    </source>
</evidence>
<gene>
    <name evidence="3" type="ORF">I8J30_22610</name>
</gene>
<evidence type="ECO:0000313" key="3">
    <source>
        <dbReference type="EMBL" id="MBP3965509.1"/>
    </source>
</evidence>
<protein>
    <submittedName>
        <fullName evidence="3">Esterase-like activity of phytase family protein</fullName>
    </submittedName>
</protein>
<organism evidence="3 4">
    <name type="scientific">Paenibacillus lignilyticus</name>
    <dbReference type="NCBI Taxonomy" id="1172615"/>
    <lineage>
        <taxon>Bacteria</taxon>
        <taxon>Bacillati</taxon>
        <taxon>Bacillota</taxon>
        <taxon>Bacilli</taxon>
        <taxon>Bacillales</taxon>
        <taxon>Paenibacillaceae</taxon>
        <taxon>Paenibacillus</taxon>
    </lineage>
</organism>
<dbReference type="InterPro" id="IPR012854">
    <property type="entry name" value="Cu_amine_oxidase-like_N"/>
</dbReference>
<dbReference type="SUPFAM" id="SSF55383">
    <property type="entry name" value="Copper amine oxidase, domain N"/>
    <property type="match status" value="1"/>
</dbReference>
<reference evidence="3 4" key="1">
    <citation type="submission" date="2021-04" db="EMBL/GenBank/DDBJ databases">
        <title>Paenibacillus sp. DLE-14 whole genome sequence.</title>
        <authorList>
            <person name="Ham Y.J."/>
        </authorList>
    </citation>
    <scope>NUCLEOTIDE SEQUENCE [LARGE SCALE GENOMIC DNA]</scope>
    <source>
        <strain evidence="3 4">DLE-14</strain>
    </source>
</reference>
<keyword evidence="4" id="KW-1185">Reference proteome</keyword>
<dbReference type="Proteomes" id="UP000673394">
    <property type="component" value="Unassembled WGS sequence"/>
</dbReference>
<sequence>MGSAQIAQAADTALKALAVQIKLFTGDTEVKLDKDAVTINGSLYVPVRAMGEALGQEVAWDSKNKKVTLRAYPYVAGKYTWTNPPSLGLGLKEGGFSGLYHMPGDPDNVFYTLADRGPNGQITIDKTVNRTFPVQDYVPRFYKIKLEGSSVNILETTKLLLPEGTKGVVSGSRFTTGLSNIASDEKSYDNTGKTLLPLDPDGLDLEGIAYSPTDDTFWMSDEYRPSLIQLKRDGTIISRYVPVGDKAKLANAQIPVIESIPAVYSKRIINRGFEGVTISPDGKFLYASIQSPMAVPDKATGEASRNLRILKMDLATKKLVGEYVYVAEDAKSFVNVSQKDVVISDLQALSDDVLLVDERDKNEGAAAQIKRVYRIDLAKATNILNNAAASGNVEGISDWKALNVTTAPKELVVDLTTLDYPFEKFEGLTVLNKNTLVIANDNDFGVGEYDANGVLKITDKQTQVWVIKVKEMW</sequence>
<dbReference type="InterPro" id="IPR036582">
    <property type="entry name" value="Mao_N_sf"/>
</dbReference>
<name>A0ABS5CI12_9BACL</name>
<dbReference type="Pfam" id="PF13449">
    <property type="entry name" value="Phytase-like"/>
    <property type="match status" value="1"/>
</dbReference>
<feature type="domain" description="Copper amine oxidase-like N-terminal" evidence="1">
    <location>
        <begin position="28"/>
        <end position="69"/>
    </location>
</feature>
<accession>A0ABS5CI12</accession>
<comment type="caution">
    <text evidence="3">The sequence shown here is derived from an EMBL/GenBank/DDBJ whole genome shotgun (WGS) entry which is preliminary data.</text>
</comment>
<dbReference type="EMBL" id="JAGKSP010000011">
    <property type="protein sequence ID" value="MBP3965509.1"/>
    <property type="molecule type" value="Genomic_DNA"/>
</dbReference>
<dbReference type="PANTHER" id="PTHR37957">
    <property type="entry name" value="BLR7070 PROTEIN"/>
    <property type="match status" value="1"/>
</dbReference>
<evidence type="ECO:0000259" key="1">
    <source>
        <dbReference type="Pfam" id="PF07833"/>
    </source>
</evidence>
<dbReference type="InterPro" id="IPR027372">
    <property type="entry name" value="Phytase-like_dom"/>
</dbReference>
<feature type="domain" description="Phytase-like" evidence="2">
    <location>
        <begin position="94"/>
        <end position="444"/>
    </location>
</feature>
<evidence type="ECO:0000313" key="4">
    <source>
        <dbReference type="Proteomes" id="UP000673394"/>
    </source>
</evidence>
<proteinExistence type="predicted"/>
<dbReference type="PANTHER" id="PTHR37957:SF1">
    <property type="entry name" value="PHYTASE-LIKE DOMAIN-CONTAINING PROTEIN"/>
    <property type="match status" value="1"/>
</dbReference>